<accession>A0A834XC85</accession>
<organism evidence="2 3">
    <name type="scientific">Senna tora</name>
    <dbReference type="NCBI Taxonomy" id="362788"/>
    <lineage>
        <taxon>Eukaryota</taxon>
        <taxon>Viridiplantae</taxon>
        <taxon>Streptophyta</taxon>
        <taxon>Embryophyta</taxon>
        <taxon>Tracheophyta</taxon>
        <taxon>Spermatophyta</taxon>
        <taxon>Magnoliopsida</taxon>
        <taxon>eudicotyledons</taxon>
        <taxon>Gunneridae</taxon>
        <taxon>Pentapetalae</taxon>
        <taxon>rosids</taxon>
        <taxon>fabids</taxon>
        <taxon>Fabales</taxon>
        <taxon>Fabaceae</taxon>
        <taxon>Caesalpinioideae</taxon>
        <taxon>Cassia clade</taxon>
        <taxon>Senna</taxon>
    </lineage>
</organism>
<feature type="region of interest" description="Disordered" evidence="1">
    <location>
        <begin position="16"/>
        <end position="35"/>
    </location>
</feature>
<sequence length="35" mass="4067">MALEWRKCLLTGRSAQVSHWSDRARNRKGPSSMLH</sequence>
<evidence type="ECO:0000313" key="2">
    <source>
        <dbReference type="EMBL" id="KAF7842349.1"/>
    </source>
</evidence>
<dbReference type="Proteomes" id="UP000634136">
    <property type="component" value="Unassembled WGS sequence"/>
</dbReference>
<protein>
    <submittedName>
        <fullName evidence="2">Uncharacterized protein</fullName>
    </submittedName>
</protein>
<evidence type="ECO:0000313" key="3">
    <source>
        <dbReference type="Proteomes" id="UP000634136"/>
    </source>
</evidence>
<proteinExistence type="predicted"/>
<keyword evidence="3" id="KW-1185">Reference proteome</keyword>
<gene>
    <name evidence="2" type="ORF">G2W53_004647</name>
</gene>
<dbReference type="EMBL" id="JAAIUW010000002">
    <property type="protein sequence ID" value="KAF7842349.1"/>
    <property type="molecule type" value="Genomic_DNA"/>
</dbReference>
<comment type="caution">
    <text evidence="2">The sequence shown here is derived from an EMBL/GenBank/DDBJ whole genome shotgun (WGS) entry which is preliminary data.</text>
</comment>
<dbReference type="AlphaFoldDB" id="A0A834XC85"/>
<evidence type="ECO:0000256" key="1">
    <source>
        <dbReference type="SAM" id="MobiDB-lite"/>
    </source>
</evidence>
<name>A0A834XC85_9FABA</name>
<reference evidence="2" key="1">
    <citation type="submission" date="2020-09" db="EMBL/GenBank/DDBJ databases">
        <title>Genome-Enabled Discovery of Anthraquinone Biosynthesis in Senna tora.</title>
        <authorList>
            <person name="Kang S.-H."/>
            <person name="Pandey R.P."/>
            <person name="Lee C.-M."/>
            <person name="Sim J.-S."/>
            <person name="Jeong J.-T."/>
            <person name="Choi B.-S."/>
            <person name="Jung M."/>
            <person name="Ginzburg D."/>
            <person name="Zhao K."/>
            <person name="Won S.Y."/>
            <person name="Oh T.-J."/>
            <person name="Yu Y."/>
            <person name="Kim N.-H."/>
            <person name="Lee O.R."/>
            <person name="Lee T.-H."/>
            <person name="Bashyal P."/>
            <person name="Kim T.-S."/>
            <person name="Lee W.-H."/>
            <person name="Kawkins C."/>
            <person name="Kim C.-K."/>
            <person name="Kim J.S."/>
            <person name="Ahn B.O."/>
            <person name="Rhee S.Y."/>
            <person name="Sohng J.K."/>
        </authorList>
    </citation>
    <scope>NUCLEOTIDE SEQUENCE</scope>
    <source>
        <tissue evidence="2">Leaf</tissue>
    </source>
</reference>